<evidence type="ECO:0000256" key="1">
    <source>
        <dbReference type="SAM" id="MobiDB-lite"/>
    </source>
</evidence>
<evidence type="ECO:0000313" key="3">
    <source>
        <dbReference type="EMBL" id="KAF9460818.1"/>
    </source>
</evidence>
<feature type="transmembrane region" description="Helical" evidence="2">
    <location>
        <begin position="84"/>
        <end position="102"/>
    </location>
</feature>
<feature type="compositionally biased region" description="Basic and acidic residues" evidence="1">
    <location>
        <begin position="205"/>
        <end position="214"/>
    </location>
</feature>
<proteinExistence type="predicted"/>
<dbReference type="EMBL" id="MU150293">
    <property type="protein sequence ID" value="KAF9460818.1"/>
    <property type="molecule type" value="Genomic_DNA"/>
</dbReference>
<dbReference type="AlphaFoldDB" id="A0A9P5Y039"/>
<feature type="region of interest" description="Disordered" evidence="1">
    <location>
        <begin position="251"/>
        <end position="304"/>
    </location>
</feature>
<evidence type="ECO:0000256" key="2">
    <source>
        <dbReference type="SAM" id="Phobius"/>
    </source>
</evidence>
<evidence type="ECO:0000313" key="4">
    <source>
        <dbReference type="Proteomes" id="UP000807353"/>
    </source>
</evidence>
<keyword evidence="2" id="KW-1133">Transmembrane helix</keyword>
<dbReference type="Proteomes" id="UP000807353">
    <property type="component" value="Unassembled WGS sequence"/>
</dbReference>
<feature type="transmembrane region" description="Helical" evidence="2">
    <location>
        <begin position="50"/>
        <end position="72"/>
    </location>
</feature>
<gene>
    <name evidence="3" type="ORF">BDZ94DRAFT_1222454</name>
</gene>
<accession>A0A9P5Y039</accession>
<organism evidence="3 4">
    <name type="scientific">Collybia nuda</name>
    <dbReference type="NCBI Taxonomy" id="64659"/>
    <lineage>
        <taxon>Eukaryota</taxon>
        <taxon>Fungi</taxon>
        <taxon>Dikarya</taxon>
        <taxon>Basidiomycota</taxon>
        <taxon>Agaricomycotina</taxon>
        <taxon>Agaricomycetes</taxon>
        <taxon>Agaricomycetidae</taxon>
        <taxon>Agaricales</taxon>
        <taxon>Tricholomatineae</taxon>
        <taxon>Clitocybaceae</taxon>
        <taxon>Collybia</taxon>
    </lineage>
</organism>
<sequence length="304" mass="33681">MKPREYCCCAVPIVNAGIYVILVEQFTLGLVVGILSLATPSIVGAATPSFSAWVLAIVCFVGSAVQVLGFIGEKPTLYRRYVSLNALITLSVFAVAAAWIIISASKHSTAKSRCLLNFFPSDDTSQGDTLCEIFPWVDVGIMGGLWVVLGILHIYIFIVLSSYGSAQRRDHDKYDQLNGDNIPMNRRSDPWDSRLSSDSPRSPAPKHDNHGYNHIRQESGASVSDMLSQPQQMPKDIFSQQDYGYQPRSYSHQEYGRATPSYPTNTYTQNPSPTPIYHDTPHNDPISYLNRPPHAQAHPGELSY</sequence>
<feature type="transmembrane region" description="Helical" evidence="2">
    <location>
        <begin position="12"/>
        <end position="38"/>
    </location>
</feature>
<feature type="region of interest" description="Disordered" evidence="1">
    <location>
        <begin position="174"/>
        <end position="214"/>
    </location>
</feature>
<evidence type="ECO:0008006" key="5">
    <source>
        <dbReference type="Google" id="ProtNLM"/>
    </source>
</evidence>
<protein>
    <recommendedName>
        <fullName evidence="5">Transmembrane protein</fullName>
    </recommendedName>
</protein>
<keyword evidence="4" id="KW-1185">Reference proteome</keyword>
<comment type="caution">
    <text evidence="3">The sequence shown here is derived from an EMBL/GenBank/DDBJ whole genome shotgun (WGS) entry which is preliminary data.</text>
</comment>
<dbReference type="OrthoDB" id="2552042at2759"/>
<keyword evidence="2" id="KW-0812">Transmembrane</keyword>
<keyword evidence="2" id="KW-0472">Membrane</keyword>
<feature type="compositionally biased region" description="Polar residues" evidence="1">
    <location>
        <begin position="261"/>
        <end position="271"/>
    </location>
</feature>
<reference evidence="3" key="1">
    <citation type="submission" date="2020-11" db="EMBL/GenBank/DDBJ databases">
        <authorList>
            <consortium name="DOE Joint Genome Institute"/>
            <person name="Ahrendt S."/>
            <person name="Riley R."/>
            <person name="Andreopoulos W."/>
            <person name="Labutti K."/>
            <person name="Pangilinan J."/>
            <person name="Ruiz-Duenas F.J."/>
            <person name="Barrasa J.M."/>
            <person name="Sanchez-Garcia M."/>
            <person name="Camarero S."/>
            <person name="Miyauchi S."/>
            <person name="Serrano A."/>
            <person name="Linde D."/>
            <person name="Babiker R."/>
            <person name="Drula E."/>
            <person name="Ayuso-Fernandez I."/>
            <person name="Pacheco R."/>
            <person name="Padilla G."/>
            <person name="Ferreira P."/>
            <person name="Barriuso J."/>
            <person name="Kellner H."/>
            <person name="Castanera R."/>
            <person name="Alfaro M."/>
            <person name="Ramirez L."/>
            <person name="Pisabarro A.G."/>
            <person name="Kuo A."/>
            <person name="Tritt A."/>
            <person name="Lipzen A."/>
            <person name="He G."/>
            <person name="Yan M."/>
            <person name="Ng V."/>
            <person name="Cullen D."/>
            <person name="Martin F."/>
            <person name="Rosso M.-N."/>
            <person name="Henrissat B."/>
            <person name="Hibbett D."/>
            <person name="Martinez A.T."/>
            <person name="Grigoriev I.V."/>
        </authorList>
    </citation>
    <scope>NUCLEOTIDE SEQUENCE</scope>
    <source>
        <strain evidence="3">CBS 247.69</strain>
    </source>
</reference>
<name>A0A9P5Y039_9AGAR</name>
<feature type="transmembrane region" description="Helical" evidence="2">
    <location>
        <begin position="144"/>
        <end position="163"/>
    </location>
</feature>